<sequence length="128" mass="13539">RQPSCRCISSFGPKHLIGRIGARLAGKQAKAHLVSRLSRGGLPLAGTASEGAGASPWLPRDLRLTGKQCRPAEVLRSARTVSEGGSDSPEARPTSWSAPSRCKGIRTSWTAPACGGERAVVFLCLFRD</sequence>
<feature type="region of interest" description="Disordered" evidence="1">
    <location>
        <begin position="75"/>
        <end position="102"/>
    </location>
</feature>
<feature type="non-terminal residue" evidence="2">
    <location>
        <position position="1"/>
    </location>
</feature>
<accession>A0A2S4VZR4</accession>
<organism evidence="2 3">
    <name type="scientific">Puccinia striiformis</name>
    <dbReference type="NCBI Taxonomy" id="27350"/>
    <lineage>
        <taxon>Eukaryota</taxon>
        <taxon>Fungi</taxon>
        <taxon>Dikarya</taxon>
        <taxon>Basidiomycota</taxon>
        <taxon>Pucciniomycotina</taxon>
        <taxon>Pucciniomycetes</taxon>
        <taxon>Pucciniales</taxon>
        <taxon>Pucciniaceae</taxon>
        <taxon>Puccinia</taxon>
    </lineage>
</organism>
<dbReference type="Proteomes" id="UP000239156">
    <property type="component" value="Unassembled WGS sequence"/>
</dbReference>
<evidence type="ECO:0000313" key="3">
    <source>
        <dbReference type="Proteomes" id="UP000239156"/>
    </source>
</evidence>
<gene>
    <name evidence="2" type="ORF">PSTT_02557</name>
</gene>
<keyword evidence="3" id="KW-1185">Reference proteome</keyword>
<protein>
    <submittedName>
        <fullName evidence="2">Uncharacterized protein</fullName>
    </submittedName>
</protein>
<proteinExistence type="predicted"/>
<dbReference type="VEuPathDB" id="FungiDB:PSTT_02557"/>
<evidence type="ECO:0000313" key="2">
    <source>
        <dbReference type="EMBL" id="POW14998.1"/>
    </source>
</evidence>
<name>A0A2S4VZR4_9BASI</name>
<comment type="caution">
    <text evidence="2">The sequence shown here is derived from an EMBL/GenBank/DDBJ whole genome shotgun (WGS) entry which is preliminary data.</text>
</comment>
<reference evidence="2" key="1">
    <citation type="submission" date="2017-12" db="EMBL/GenBank/DDBJ databases">
        <title>Gene loss provides genomic basis for host adaptation in cereal stripe rust fungi.</title>
        <authorList>
            <person name="Xia C."/>
        </authorList>
    </citation>
    <scope>NUCLEOTIDE SEQUENCE [LARGE SCALE GENOMIC DNA]</scope>
    <source>
        <strain evidence="2">93-210</strain>
    </source>
</reference>
<evidence type="ECO:0000256" key="1">
    <source>
        <dbReference type="SAM" id="MobiDB-lite"/>
    </source>
</evidence>
<dbReference type="AlphaFoldDB" id="A0A2S4VZR4"/>
<dbReference type="EMBL" id="PKSL01000015">
    <property type="protein sequence ID" value="POW14998.1"/>
    <property type="molecule type" value="Genomic_DNA"/>
</dbReference>